<dbReference type="RefSeq" id="WP_244450699.1">
    <property type="nucleotide sequence ID" value="NZ_CP083239.1"/>
</dbReference>
<organism evidence="2 3">
    <name type="scientific">Ancylobacter polymorphus</name>
    <dbReference type="NCBI Taxonomy" id="223390"/>
    <lineage>
        <taxon>Bacteria</taxon>
        <taxon>Pseudomonadati</taxon>
        <taxon>Pseudomonadota</taxon>
        <taxon>Alphaproteobacteria</taxon>
        <taxon>Hyphomicrobiales</taxon>
        <taxon>Xanthobacteraceae</taxon>
        <taxon>Ancylobacter</taxon>
    </lineage>
</organism>
<reference evidence="2" key="1">
    <citation type="submission" date="2021-09" db="EMBL/GenBank/DDBJ databases">
        <title>Network and meta-omics reveal the key degrader and cooperation patterns in an efficient 1,4-dioxane-degrading microbial community.</title>
        <authorList>
            <person name="Dai C."/>
        </authorList>
    </citation>
    <scope>NUCLEOTIDE SEQUENCE</scope>
    <source>
        <strain evidence="2">ZM13</strain>
    </source>
</reference>
<accession>A0A9E6ZZ30</accession>
<gene>
    <name evidence="2" type="ORF">K9D25_10055</name>
</gene>
<evidence type="ECO:0000256" key="1">
    <source>
        <dbReference type="SAM" id="MobiDB-lite"/>
    </source>
</evidence>
<dbReference type="KEGG" id="apol:K9D25_10055"/>
<evidence type="ECO:0000313" key="2">
    <source>
        <dbReference type="EMBL" id="UOK73006.1"/>
    </source>
</evidence>
<protein>
    <submittedName>
        <fullName evidence="2">Phage portal protein</fullName>
    </submittedName>
</protein>
<evidence type="ECO:0000313" key="3">
    <source>
        <dbReference type="Proteomes" id="UP000831684"/>
    </source>
</evidence>
<dbReference type="EMBL" id="CP083239">
    <property type="protein sequence ID" value="UOK73006.1"/>
    <property type="molecule type" value="Genomic_DNA"/>
</dbReference>
<dbReference type="AlphaFoldDB" id="A0A9E6ZZ30"/>
<name>A0A9E6ZZ30_9HYPH</name>
<dbReference type="NCBIfam" id="TIGR01537">
    <property type="entry name" value="portal_HK97"/>
    <property type="match status" value="1"/>
</dbReference>
<dbReference type="Proteomes" id="UP000831684">
    <property type="component" value="Chromosome"/>
</dbReference>
<proteinExistence type="predicted"/>
<sequence>MSVRDWLRGMLGAGPASVRASAGDGGVALDINDPNFAAHLRGGAETQSGVVMTPDAALRVSAAFRCIDLIASAVGRLPLQLVRVLSDGTRTIEADHPLYWVLMHEPNGWQTPFDFKAMMQARALLHENAFALAVWSMGRVIRFLPLDPHRVRVEQLPDYSVLYHYSRPSGGVAVFTPQEILHLRGPSVDGLNGLSRTRYAREALGLALKAEQAAANLFKNGQITPGTLEFPQQLSPEAYQRLQESMQSRRAGGENAGRHMILEEGGKMGNTSASAVDNQHLEMRQYQVEEVARAFGVPRPLLMVDETSWGSGIEQLATMFVRFGLAPWFTVWEEAIARCALTRDERRAGYCVDFDEQELLRGSMKDQADFLSKALGAGGRGGWLTKNEARRATGFSPKPGGDDLPKDAPAGAVPAMPTPEKDPSDEPAQAA</sequence>
<feature type="region of interest" description="Disordered" evidence="1">
    <location>
        <begin position="382"/>
        <end position="431"/>
    </location>
</feature>
<dbReference type="InterPro" id="IPR006427">
    <property type="entry name" value="Portal_HK97"/>
</dbReference>
<dbReference type="Pfam" id="PF04860">
    <property type="entry name" value="Phage_portal"/>
    <property type="match status" value="1"/>
</dbReference>
<dbReference type="InterPro" id="IPR006944">
    <property type="entry name" value="Phage/GTA_portal"/>
</dbReference>